<dbReference type="InterPro" id="IPR036928">
    <property type="entry name" value="AS_sf"/>
</dbReference>
<feature type="transmembrane region" description="Helical" evidence="1">
    <location>
        <begin position="103"/>
        <end position="120"/>
    </location>
</feature>
<protein>
    <submittedName>
        <fullName evidence="2">Uncharacterized protein</fullName>
    </submittedName>
</protein>
<keyword evidence="3" id="KW-1185">Reference proteome</keyword>
<reference evidence="2" key="1">
    <citation type="submission" date="2018-11" db="EMBL/GenBank/DDBJ databases">
        <authorList>
            <consortium name="Pathogen Informatics"/>
        </authorList>
    </citation>
    <scope>NUCLEOTIDE SEQUENCE</scope>
</reference>
<evidence type="ECO:0000256" key="1">
    <source>
        <dbReference type="SAM" id="Phobius"/>
    </source>
</evidence>
<dbReference type="Proteomes" id="UP000784294">
    <property type="component" value="Unassembled WGS sequence"/>
</dbReference>
<name>A0A3S4ZHK0_9PLAT</name>
<dbReference type="SUPFAM" id="SSF75304">
    <property type="entry name" value="Amidase signature (AS) enzymes"/>
    <property type="match status" value="1"/>
</dbReference>
<comment type="caution">
    <text evidence="2">The sequence shown here is derived from an EMBL/GenBank/DDBJ whole genome shotgun (WGS) entry which is preliminary data.</text>
</comment>
<dbReference type="AlphaFoldDB" id="A0A3S4ZHK0"/>
<dbReference type="Gene3D" id="3.90.1300.10">
    <property type="entry name" value="Amidase signature (AS) domain"/>
    <property type="match status" value="1"/>
</dbReference>
<keyword evidence="1" id="KW-1133">Transmembrane helix</keyword>
<evidence type="ECO:0000313" key="3">
    <source>
        <dbReference type="Proteomes" id="UP000784294"/>
    </source>
</evidence>
<dbReference type="InterPro" id="IPR052096">
    <property type="entry name" value="Endocannabinoid_amidase"/>
</dbReference>
<dbReference type="GO" id="GO:0017064">
    <property type="term" value="F:fatty acid amide hydrolase activity"/>
    <property type="evidence" value="ECO:0007669"/>
    <property type="project" value="TreeGrafter"/>
</dbReference>
<proteinExistence type="predicted"/>
<keyword evidence="1" id="KW-0812">Transmembrane</keyword>
<evidence type="ECO:0000313" key="2">
    <source>
        <dbReference type="EMBL" id="VEL11677.1"/>
    </source>
</evidence>
<dbReference type="OrthoDB" id="6428749at2759"/>
<dbReference type="GO" id="GO:0009062">
    <property type="term" value="P:fatty acid catabolic process"/>
    <property type="evidence" value="ECO:0007669"/>
    <property type="project" value="TreeGrafter"/>
</dbReference>
<dbReference type="PANTHER" id="PTHR45847">
    <property type="entry name" value="FATTY ACID AMIDE HYDROLASE"/>
    <property type="match status" value="1"/>
</dbReference>
<organism evidence="2 3">
    <name type="scientific">Protopolystoma xenopodis</name>
    <dbReference type="NCBI Taxonomy" id="117903"/>
    <lineage>
        <taxon>Eukaryota</taxon>
        <taxon>Metazoa</taxon>
        <taxon>Spiralia</taxon>
        <taxon>Lophotrochozoa</taxon>
        <taxon>Platyhelminthes</taxon>
        <taxon>Monogenea</taxon>
        <taxon>Polyopisthocotylea</taxon>
        <taxon>Polystomatidea</taxon>
        <taxon>Polystomatidae</taxon>
        <taxon>Protopolystoma</taxon>
    </lineage>
</organism>
<dbReference type="GO" id="GO:0004040">
    <property type="term" value="F:amidase activity"/>
    <property type="evidence" value="ECO:0007669"/>
    <property type="project" value="TreeGrafter"/>
</dbReference>
<gene>
    <name evidence="2" type="ORF">PXEA_LOCUS5117</name>
</gene>
<dbReference type="PANTHER" id="PTHR45847:SF6">
    <property type="entry name" value="FATTY ACID AMIDE HYDROLASE"/>
    <property type="match status" value="1"/>
</dbReference>
<sequence>MMEKENKLTGRSQPLVHFTRRLVYKIINRLSLIALLDLVTFGTTTHLIVGAARFCILTLCNISFWPDLVNRKRNAIQNALSLSQKSHTDLFGRLDLNVRNDEMQAPVALATLPVISTLLLVAKWLLLMRAFYLIARLAFSLVRIQRRLSKKRIALAERHSRLNSKLVGLDSAVAVGDGRPVDWVDEVTRLPLSQLRRQLQKRQITAIDLLDAFQRKALALIQSQTGCIAEIIYGADVDAIYADETLDSKLPNATTPASLLHGIPISLKEMIPVCGYDHTMGYVHNVSGLAFCRSIRGMYDIPVMFRIVDTKSD</sequence>
<keyword evidence="1" id="KW-0472">Membrane</keyword>
<feature type="transmembrane region" description="Helical" evidence="1">
    <location>
        <begin position="21"/>
        <end position="41"/>
    </location>
</feature>
<accession>A0A3S4ZHK0</accession>
<dbReference type="EMBL" id="CAAALY010012496">
    <property type="protein sequence ID" value="VEL11677.1"/>
    <property type="molecule type" value="Genomic_DNA"/>
</dbReference>